<feature type="signal peptide" evidence="3">
    <location>
        <begin position="1"/>
        <end position="24"/>
    </location>
</feature>
<organism evidence="4 5">
    <name type="scientific">Archangium lansingense</name>
    <dbReference type="NCBI Taxonomy" id="2995310"/>
    <lineage>
        <taxon>Bacteria</taxon>
        <taxon>Pseudomonadati</taxon>
        <taxon>Myxococcota</taxon>
        <taxon>Myxococcia</taxon>
        <taxon>Myxococcales</taxon>
        <taxon>Cystobacterineae</taxon>
        <taxon>Archangiaceae</taxon>
        <taxon>Archangium</taxon>
    </lineage>
</organism>
<dbReference type="Proteomes" id="UP001207654">
    <property type="component" value="Unassembled WGS sequence"/>
</dbReference>
<dbReference type="RefSeq" id="WP_267537647.1">
    <property type="nucleotide sequence ID" value="NZ_JAPNKA010000001.1"/>
</dbReference>
<dbReference type="PANTHER" id="PTHR11240">
    <property type="entry name" value="RIBONUCLEASE T2"/>
    <property type="match status" value="1"/>
</dbReference>
<dbReference type="PANTHER" id="PTHR11240:SF22">
    <property type="entry name" value="RIBONUCLEASE T2"/>
    <property type="match status" value="1"/>
</dbReference>
<keyword evidence="3" id="KW-0732">Signal</keyword>
<dbReference type="SUPFAM" id="SSF55895">
    <property type="entry name" value="Ribonuclease Rh-like"/>
    <property type="match status" value="1"/>
</dbReference>
<dbReference type="InterPro" id="IPR036430">
    <property type="entry name" value="RNase_T2-like_sf"/>
</dbReference>
<evidence type="ECO:0000313" key="4">
    <source>
        <dbReference type="EMBL" id="MCY1078887.1"/>
    </source>
</evidence>
<proteinExistence type="inferred from homology"/>
<evidence type="ECO:0000313" key="5">
    <source>
        <dbReference type="Proteomes" id="UP001207654"/>
    </source>
</evidence>
<dbReference type="PROSITE" id="PS00531">
    <property type="entry name" value="RNASE_T2_2"/>
    <property type="match status" value="1"/>
</dbReference>
<reference evidence="4 5" key="1">
    <citation type="submission" date="2022-11" db="EMBL/GenBank/DDBJ databases">
        <title>Minimal conservation of predation-associated metabolite biosynthetic gene clusters underscores biosynthetic potential of Myxococcota including descriptions for ten novel species: Archangium lansinium sp. nov., Myxococcus landrumus sp. nov., Nannocystis bai.</title>
        <authorList>
            <person name="Ahearne A."/>
            <person name="Stevens C."/>
            <person name="Phillips K."/>
        </authorList>
    </citation>
    <scope>NUCLEOTIDE SEQUENCE [LARGE SCALE GENOMIC DNA]</scope>
    <source>
        <strain evidence="4 5">MIWBW</strain>
    </source>
</reference>
<comment type="similarity">
    <text evidence="1 2">Belongs to the RNase T2 family.</text>
</comment>
<dbReference type="InterPro" id="IPR039378">
    <property type="entry name" value="RNase_T2_prok"/>
</dbReference>
<evidence type="ECO:0000256" key="2">
    <source>
        <dbReference type="RuleBase" id="RU004328"/>
    </source>
</evidence>
<protein>
    <submittedName>
        <fullName evidence="4">Ribonuclease T2</fullName>
    </submittedName>
</protein>
<evidence type="ECO:0000256" key="1">
    <source>
        <dbReference type="ARBA" id="ARBA00007469"/>
    </source>
</evidence>
<name>A0ABT4AB35_9BACT</name>
<dbReference type="Pfam" id="PF00445">
    <property type="entry name" value="Ribonuclease_T2"/>
    <property type="match status" value="1"/>
</dbReference>
<feature type="chain" id="PRO_5046429327" evidence="3">
    <location>
        <begin position="25"/>
        <end position="220"/>
    </location>
</feature>
<dbReference type="Gene3D" id="3.90.730.10">
    <property type="entry name" value="Ribonuclease T2-like"/>
    <property type="match status" value="1"/>
</dbReference>
<keyword evidence="5" id="KW-1185">Reference proteome</keyword>
<sequence length="220" mass="24462">MRKLKELVAVLAVVLGGVASGAQAPRDDTPGEFDYYVLSLSWSPTFCASPAGRRSPEQCGQGRSFGFVIHGLWPQFAQGGFPSSCQLRPEAVPTEVVEKMMPSMPSKRLISHEWEKHGTCSGLDVEEYFNVTEEAFQRVALPEPLRTPRKIVTGSVTAIERLFMEENPGLDPEEIAVVCNGQTVSEIRICMDKELNFRTCGRDVRDTCKEGRARFPPIRK</sequence>
<evidence type="ECO:0000256" key="3">
    <source>
        <dbReference type="SAM" id="SignalP"/>
    </source>
</evidence>
<comment type="caution">
    <text evidence="4">The sequence shown here is derived from an EMBL/GenBank/DDBJ whole genome shotgun (WGS) entry which is preliminary data.</text>
</comment>
<dbReference type="InterPro" id="IPR033130">
    <property type="entry name" value="RNase_T2_His_AS_2"/>
</dbReference>
<accession>A0ABT4AB35</accession>
<dbReference type="InterPro" id="IPR018188">
    <property type="entry name" value="RNase_T2_His_AS_1"/>
</dbReference>
<gene>
    <name evidence="4" type="ORF">OV287_30950</name>
</gene>
<dbReference type="CDD" id="cd01062">
    <property type="entry name" value="RNase_T2_prok"/>
    <property type="match status" value="1"/>
</dbReference>
<dbReference type="InterPro" id="IPR001568">
    <property type="entry name" value="RNase_T2-like"/>
</dbReference>
<dbReference type="PROSITE" id="PS00530">
    <property type="entry name" value="RNASE_T2_1"/>
    <property type="match status" value="1"/>
</dbReference>
<dbReference type="EMBL" id="JAPNKA010000001">
    <property type="protein sequence ID" value="MCY1078887.1"/>
    <property type="molecule type" value="Genomic_DNA"/>
</dbReference>